<feature type="transmembrane region" description="Helical" evidence="8">
    <location>
        <begin position="41"/>
        <end position="64"/>
    </location>
</feature>
<dbReference type="Pfam" id="PF01551">
    <property type="entry name" value="Peptidase_M23"/>
    <property type="match status" value="1"/>
</dbReference>
<comment type="caution">
    <text evidence="10">The sequence shown here is derived from an EMBL/GenBank/DDBJ whole genome shotgun (WGS) entry which is preliminary data.</text>
</comment>
<keyword evidence="5" id="KW-0862">Zinc</keyword>
<keyword evidence="8" id="KW-1133">Transmembrane helix</keyword>
<dbReference type="InterPro" id="IPR011055">
    <property type="entry name" value="Dup_hybrid_motif"/>
</dbReference>
<feature type="region of interest" description="Disordered" evidence="7">
    <location>
        <begin position="373"/>
        <end position="395"/>
    </location>
</feature>
<dbReference type="EMBL" id="JAUSUL010000001">
    <property type="protein sequence ID" value="MDQ0313918.1"/>
    <property type="molecule type" value="Genomic_DNA"/>
</dbReference>
<dbReference type="GO" id="GO:0046872">
    <property type="term" value="F:metal ion binding"/>
    <property type="evidence" value="ECO:0007669"/>
    <property type="project" value="UniProtKB-KW"/>
</dbReference>
<dbReference type="CDD" id="cd12797">
    <property type="entry name" value="M23_peptidase"/>
    <property type="match status" value="1"/>
</dbReference>
<evidence type="ECO:0000256" key="4">
    <source>
        <dbReference type="ARBA" id="ARBA00022801"/>
    </source>
</evidence>
<keyword evidence="8" id="KW-0812">Transmembrane</keyword>
<proteinExistence type="predicted"/>
<evidence type="ECO:0000313" key="11">
    <source>
        <dbReference type="Proteomes" id="UP001229244"/>
    </source>
</evidence>
<dbReference type="Proteomes" id="UP001229244">
    <property type="component" value="Unassembled WGS sequence"/>
</dbReference>
<evidence type="ECO:0000256" key="5">
    <source>
        <dbReference type="ARBA" id="ARBA00022833"/>
    </source>
</evidence>
<evidence type="ECO:0000256" key="3">
    <source>
        <dbReference type="ARBA" id="ARBA00022723"/>
    </source>
</evidence>
<sequence>MKVGWHHHATAQKVDLGEEPPLVVGPTGPEAFGRRSVSIRWLTGTVLTGITSIVLMGGALIGSLDGRYSITLPAAAHIGEFAPYASQTGLATKGDLIKPAAEEFSNKQIVEVSTVTRQGERNLIKKQPYALVTASLITRASDIAEDIPPFNPLSIFADTTVFPSRAATDAIYDAQVDGEITITEQDFPTGHQLAYAPSATMSADEAEAQLREQQWFDGTASVEFANTSLASDHRFDFAFADPRNLGDTEISIVPENVSELIKRDDETGSVGSADEVIALVAKGDTLEDVLSEYGADPDAVEAIHAVLRDQWNLEEVSAGQTVRMEVERIGFDGNARVQPVRVSIYDDASHLATVAMTDAAEFVAAEPPADAEPGVQVASVKQQQSPRQQGSAPSVYDSLYQTAREHEVPEDLIDDIVRTFSFDVDFNGNVRAGDQFTVFYAVPDEKADVEAPSEVLYAALTAGGVERRFYRFRTPDDGSVDFYDESGKSAKKFLMRKPMARGVFRSGFGYRRHPILGYSKLHSGVDWAAPRRTPIFASGNGTIKEIGWKSGYGRWTLIKHANGYESGYAHQSGFADGLEKGSKVRQGQVIGYVGSTGLSTGPHLHYEVHVNGRPVDPLRIRLPRGRELTGDVLATFERERDRIDALIQREIPSEAKVASR</sequence>
<evidence type="ECO:0000259" key="9">
    <source>
        <dbReference type="Pfam" id="PF01551"/>
    </source>
</evidence>
<dbReference type="InterPro" id="IPR050570">
    <property type="entry name" value="Cell_wall_metabolism_enzyme"/>
</dbReference>
<dbReference type="Gene3D" id="3.10.450.350">
    <property type="match status" value="1"/>
</dbReference>
<dbReference type="Gene3D" id="2.70.70.10">
    <property type="entry name" value="Glucose Permease (Domain IIA)"/>
    <property type="match status" value="1"/>
</dbReference>
<keyword evidence="4 10" id="KW-0378">Hydrolase</keyword>
<feature type="compositionally biased region" description="Polar residues" evidence="7">
    <location>
        <begin position="379"/>
        <end position="392"/>
    </location>
</feature>
<keyword evidence="2" id="KW-0645">Protease</keyword>
<feature type="domain" description="M23ase beta-sheet core" evidence="9">
    <location>
        <begin position="521"/>
        <end position="617"/>
    </location>
</feature>
<reference evidence="10" key="1">
    <citation type="submission" date="2023-07" db="EMBL/GenBank/DDBJ databases">
        <title>Genomic Encyclopedia of Type Strains, Phase IV (KMG-IV): sequencing the most valuable type-strain genomes for metagenomic binning, comparative biology and taxonomic classification.</title>
        <authorList>
            <person name="Goeker M."/>
        </authorList>
    </citation>
    <scope>NUCLEOTIDE SEQUENCE</scope>
    <source>
        <strain evidence="10">DSM 21202</strain>
    </source>
</reference>
<keyword evidence="11" id="KW-1185">Reference proteome</keyword>
<organism evidence="10 11">
    <name type="scientific">Amorphus orientalis</name>
    <dbReference type="NCBI Taxonomy" id="649198"/>
    <lineage>
        <taxon>Bacteria</taxon>
        <taxon>Pseudomonadati</taxon>
        <taxon>Pseudomonadota</taxon>
        <taxon>Alphaproteobacteria</taxon>
        <taxon>Hyphomicrobiales</taxon>
        <taxon>Amorphaceae</taxon>
        <taxon>Amorphus</taxon>
    </lineage>
</organism>
<comment type="cofactor">
    <cofactor evidence="1">
        <name>Zn(2+)</name>
        <dbReference type="ChEBI" id="CHEBI:29105"/>
    </cofactor>
</comment>
<evidence type="ECO:0000256" key="8">
    <source>
        <dbReference type="SAM" id="Phobius"/>
    </source>
</evidence>
<evidence type="ECO:0000256" key="2">
    <source>
        <dbReference type="ARBA" id="ARBA00022670"/>
    </source>
</evidence>
<evidence type="ECO:0000256" key="6">
    <source>
        <dbReference type="ARBA" id="ARBA00023049"/>
    </source>
</evidence>
<keyword evidence="8" id="KW-0472">Membrane</keyword>
<keyword evidence="3" id="KW-0479">Metal-binding</keyword>
<dbReference type="GO" id="GO:0006508">
    <property type="term" value="P:proteolysis"/>
    <property type="evidence" value="ECO:0007669"/>
    <property type="project" value="UniProtKB-KW"/>
</dbReference>
<protein>
    <submittedName>
        <fullName evidence="10">Murein DD-endopeptidase MepM/ murein hydrolase activator NlpD</fullName>
    </submittedName>
</protein>
<name>A0AAE4ARE3_9HYPH</name>
<dbReference type="PANTHER" id="PTHR21666">
    <property type="entry name" value="PEPTIDASE-RELATED"/>
    <property type="match status" value="1"/>
</dbReference>
<dbReference type="GO" id="GO:0004222">
    <property type="term" value="F:metalloendopeptidase activity"/>
    <property type="evidence" value="ECO:0007669"/>
    <property type="project" value="TreeGrafter"/>
</dbReference>
<evidence type="ECO:0000256" key="1">
    <source>
        <dbReference type="ARBA" id="ARBA00001947"/>
    </source>
</evidence>
<dbReference type="PANTHER" id="PTHR21666:SF288">
    <property type="entry name" value="CELL DIVISION PROTEIN YTFB"/>
    <property type="match status" value="1"/>
</dbReference>
<dbReference type="InterPro" id="IPR016047">
    <property type="entry name" value="M23ase_b-sheet_dom"/>
</dbReference>
<dbReference type="SUPFAM" id="SSF51261">
    <property type="entry name" value="Duplicated hybrid motif"/>
    <property type="match status" value="1"/>
</dbReference>
<keyword evidence="6" id="KW-0482">Metalloprotease</keyword>
<dbReference type="AlphaFoldDB" id="A0AAE4ARE3"/>
<evidence type="ECO:0000256" key="7">
    <source>
        <dbReference type="SAM" id="MobiDB-lite"/>
    </source>
</evidence>
<dbReference type="RefSeq" id="WP_306883708.1">
    <property type="nucleotide sequence ID" value="NZ_JAUSUL010000001.1"/>
</dbReference>
<evidence type="ECO:0000313" key="10">
    <source>
        <dbReference type="EMBL" id="MDQ0313918.1"/>
    </source>
</evidence>
<gene>
    <name evidence="10" type="ORF">J2S73_000355</name>
</gene>
<accession>A0AAE4ARE3</accession>